<organism evidence="3 4">
    <name type="scientific">Mythimna separata</name>
    <name type="common">Oriental armyworm</name>
    <name type="synonym">Pseudaletia separata</name>
    <dbReference type="NCBI Taxonomy" id="271217"/>
    <lineage>
        <taxon>Eukaryota</taxon>
        <taxon>Metazoa</taxon>
        <taxon>Ecdysozoa</taxon>
        <taxon>Arthropoda</taxon>
        <taxon>Hexapoda</taxon>
        <taxon>Insecta</taxon>
        <taxon>Pterygota</taxon>
        <taxon>Neoptera</taxon>
        <taxon>Endopterygota</taxon>
        <taxon>Lepidoptera</taxon>
        <taxon>Glossata</taxon>
        <taxon>Ditrysia</taxon>
        <taxon>Noctuoidea</taxon>
        <taxon>Noctuidae</taxon>
        <taxon>Noctuinae</taxon>
        <taxon>Hadenini</taxon>
        <taxon>Mythimna</taxon>
    </lineage>
</organism>
<accession>A0AAD7YZY3</accession>
<keyword evidence="4" id="KW-1185">Reference proteome</keyword>
<evidence type="ECO:0000256" key="1">
    <source>
        <dbReference type="SAM" id="MobiDB-lite"/>
    </source>
</evidence>
<name>A0AAD7YZY3_MYTSE</name>
<feature type="signal peptide" evidence="2">
    <location>
        <begin position="1"/>
        <end position="18"/>
    </location>
</feature>
<proteinExistence type="predicted"/>
<sequence length="335" mass="37097">MLRFLLLFSLIICPLVICKRRQHKEKEKDSSGSDLGGKLVSNLRNDANIDLSADEEYEDLRAELLAYHTALASLTSDTRRSMKTTPCWQLGGICISQKMCEGHHFLTEVNGCRDFLEVCCFTWNNFQMRNFRDQGVAPPMPWSLSQGFGGQGVIDPPKRTKDKKKKRPAHDIEKSDENPPIVVLLRLGGVIMLVVSNVLCQGGNANRRSAQLPETFVDVFKPGSNGRPTLGTTQGTCWARGGICVPIKSCPSLNMDVAVSGCAWGYMVCCKVHAKQTPTVGNARKDSIPVVTYLEELGTPLEIIALRNSMLLSRWQSEKSESNNNINILGDLLNK</sequence>
<dbReference type="EMBL" id="JARGEI010000003">
    <property type="protein sequence ID" value="KAJ8734121.1"/>
    <property type="molecule type" value="Genomic_DNA"/>
</dbReference>
<evidence type="ECO:0000256" key="2">
    <source>
        <dbReference type="SAM" id="SignalP"/>
    </source>
</evidence>
<gene>
    <name evidence="3" type="ORF">PYW07_014672</name>
</gene>
<dbReference type="Proteomes" id="UP001231518">
    <property type="component" value="Chromosome 5"/>
</dbReference>
<keyword evidence="2" id="KW-0732">Signal</keyword>
<evidence type="ECO:0000313" key="3">
    <source>
        <dbReference type="EMBL" id="KAJ8734121.1"/>
    </source>
</evidence>
<protein>
    <submittedName>
        <fullName evidence="3">Uncharacterized protein</fullName>
    </submittedName>
</protein>
<dbReference type="AlphaFoldDB" id="A0AAD7YZY3"/>
<reference evidence="3" key="1">
    <citation type="submission" date="2023-03" db="EMBL/GenBank/DDBJ databases">
        <title>Chromosome-level genomes of two armyworms, Mythimna separata and Mythimna loreyi, provide insights into the biosynthesis and reception of sex pheromones.</title>
        <authorList>
            <person name="Zhao H."/>
        </authorList>
    </citation>
    <scope>NUCLEOTIDE SEQUENCE</scope>
    <source>
        <strain evidence="3">BeijingLab</strain>
        <tissue evidence="3">Pupa</tissue>
    </source>
</reference>
<evidence type="ECO:0000313" key="4">
    <source>
        <dbReference type="Proteomes" id="UP001231518"/>
    </source>
</evidence>
<feature type="chain" id="PRO_5041935662" evidence="2">
    <location>
        <begin position="19"/>
        <end position="335"/>
    </location>
</feature>
<feature type="region of interest" description="Disordered" evidence="1">
    <location>
        <begin position="148"/>
        <end position="174"/>
    </location>
</feature>
<comment type="caution">
    <text evidence="3">The sequence shown here is derived from an EMBL/GenBank/DDBJ whole genome shotgun (WGS) entry which is preliminary data.</text>
</comment>